<dbReference type="PROSITE" id="PS50033">
    <property type="entry name" value="UBX"/>
    <property type="match status" value="1"/>
</dbReference>
<evidence type="ECO:0000256" key="7">
    <source>
        <dbReference type="ARBA" id="ARBA00023242"/>
    </source>
</evidence>
<keyword evidence="6" id="KW-0206">Cytoskeleton</keyword>
<organism evidence="11 12">
    <name type="scientific">Brachionus calyciflorus</name>
    <dbReference type="NCBI Taxonomy" id="104777"/>
    <lineage>
        <taxon>Eukaryota</taxon>
        <taxon>Metazoa</taxon>
        <taxon>Spiralia</taxon>
        <taxon>Gnathifera</taxon>
        <taxon>Rotifera</taxon>
        <taxon>Eurotatoria</taxon>
        <taxon>Monogononta</taxon>
        <taxon>Pseudotrocha</taxon>
        <taxon>Ploima</taxon>
        <taxon>Brachionidae</taxon>
        <taxon>Brachionus</taxon>
    </lineage>
</organism>
<comment type="subcellular location">
    <subcellularLocation>
        <location evidence="2">Cytoplasm</location>
        <location evidence="2">Cytoskeleton</location>
        <location evidence="2">Microtubule organizing center</location>
        <location evidence="2">Centrosome</location>
    </subcellularLocation>
    <subcellularLocation>
        <location evidence="3">Golgi apparatus</location>
    </subcellularLocation>
    <subcellularLocation>
        <location evidence="1">Nucleus</location>
    </subcellularLocation>
</comment>
<evidence type="ECO:0000259" key="10">
    <source>
        <dbReference type="PROSITE" id="PS51399"/>
    </source>
</evidence>
<dbReference type="GO" id="GO:0043161">
    <property type="term" value="P:proteasome-mediated ubiquitin-dependent protein catabolic process"/>
    <property type="evidence" value="ECO:0007669"/>
    <property type="project" value="TreeGrafter"/>
</dbReference>
<dbReference type="InterPro" id="IPR009060">
    <property type="entry name" value="UBA-like_sf"/>
</dbReference>
<evidence type="ECO:0000256" key="4">
    <source>
        <dbReference type="ARBA" id="ARBA00022490"/>
    </source>
</evidence>
<dbReference type="GO" id="GO:0000045">
    <property type="term" value="P:autophagosome assembly"/>
    <property type="evidence" value="ECO:0007669"/>
    <property type="project" value="TreeGrafter"/>
</dbReference>
<evidence type="ECO:0000313" key="11">
    <source>
        <dbReference type="EMBL" id="CAF0710617.1"/>
    </source>
</evidence>
<comment type="caution">
    <text evidence="11">The sequence shown here is derived from an EMBL/GenBank/DDBJ whole genome shotgun (WGS) entry which is preliminary data.</text>
</comment>
<evidence type="ECO:0000256" key="1">
    <source>
        <dbReference type="ARBA" id="ARBA00004123"/>
    </source>
</evidence>
<dbReference type="Gene3D" id="3.10.20.90">
    <property type="entry name" value="Phosphatidylinositol 3-kinase Catalytic Subunit, Chain A, domain 1"/>
    <property type="match status" value="1"/>
</dbReference>
<keyword evidence="4" id="KW-0963">Cytoplasm</keyword>
<feature type="compositionally biased region" description="Basic and acidic residues" evidence="8">
    <location>
        <begin position="143"/>
        <end position="171"/>
    </location>
</feature>
<evidence type="ECO:0000256" key="5">
    <source>
        <dbReference type="ARBA" id="ARBA00023034"/>
    </source>
</evidence>
<dbReference type="SUPFAM" id="SSF46934">
    <property type="entry name" value="UBA-like"/>
    <property type="match status" value="1"/>
</dbReference>
<dbReference type="InterPro" id="IPR029071">
    <property type="entry name" value="Ubiquitin-like_domsf"/>
</dbReference>
<dbReference type="PROSITE" id="PS51399">
    <property type="entry name" value="SEP"/>
    <property type="match status" value="1"/>
</dbReference>
<dbReference type="PANTHER" id="PTHR23333:SF20">
    <property type="entry name" value="NSFL1 COFACTOR P47"/>
    <property type="match status" value="1"/>
</dbReference>
<feature type="compositionally biased region" description="Acidic residues" evidence="8">
    <location>
        <begin position="66"/>
        <end position="78"/>
    </location>
</feature>
<evidence type="ECO:0000259" key="9">
    <source>
        <dbReference type="PROSITE" id="PS50033"/>
    </source>
</evidence>
<evidence type="ECO:0000256" key="3">
    <source>
        <dbReference type="ARBA" id="ARBA00004555"/>
    </source>
</evidence>
<keyword evidence="7" id="KW-0539">Nucleus</keyword>
<proteinExistence type="predicted"/>
<protein>
    <recommendedName>
        <fullName evidence="13">NSFL1 cofactor p47</fullName>
    </recommendedName>
</protein>
<dbReference type="GO" id="GO:0061025">
    <property type="term" value="P:membrane fusion"/>
    <property type="evidence" value="ECO:0007669"/>
    <property type="project" value="TreeGrafter"/>
</dbReference>
<evidence type="ECO:0000256" key="8">
    <source>
        <dbReference type="SAM" id="MobiDB-lite"/>
    </source>
</evidence>
<dbReference type="FunFam" id="3.30.420.210:FF:000001">
    <property type="entry name" value="NSFL1 (P97) cofactor (P47)"/>
    <property type="match status" value="1"/>
</dbReference>
<dbReference type="OrthoDB" id="25887at2759"/>
<keyword evidence="5" id="KW-0333">Golgi apparatus</keyword>
<sequence length="395" mass="44010">MSSNITDEQIDNFCAVTGTTRDRARFYLEASNGDIEGAIGSFYEGGGDETDEPIITHSDIPQNYDMLDDDEDDDDDYEPPSRSLPQKKESPKSKPQRGSRARIFTLNDNKSDEEQDDEKGQAFYAGGSQASGQQILGPSTSKKNPEEIIKNLFQKAKEHGAQVVDSGEKSSNKGPVVYGTGYRLGTGNEPQEVIKGPEPPKPPKSSVLKLWKNGFNIDEGELRSYEDPKNKEFLSSIQRGELPQELIRLANGGEVHLDMQDHREEEFVPPKKQYVLYNTEGHKLGSPTPTVSTTLSASETENAENAAKRELNLDESKPTTQIQVRLSNGSRMVIKANQTHHISDLRKYINRARPEYSSRNYSLMTSFPNKEITNEAQSLAEANVLNAVIIQKLKE</sequence>
<feature type="domain" description="SEP" evidence="10">
    <location>
        <begin position="203"/>
        <end position="268"/>
    </location>
</feature>
<dbReference type="SMART" id="SM00553">
    <property type="entry name" value="SEP"/>
    <property type="match status" value="1"/>
</dbReference>
<dbReference type="CDD" id="cd14348">
    <property type="entry name" value="UBA_p47"/>
    <property type="match status" value="1"/>
</dbReference>
<accession>A0A813MCT7</accession>
<dbReference type="SUPFAM" id="SSF102848">
    <property type="entry name" value="NSFL1 (p97 ATPase) cofactor p47, SEP domain"/>
    <property type="match status" value="1"/>
</dbReference>
<dbReference type="GO" id="GO:0043130">
    <property type="term" value="F:ubiquitin binding"/>
    <property type="evidence" value="ECO:0007669"/>
    <property type="project" value="TreeGrafter"/>
</dbReference>
<dbReference type="GO" id="GO:0031468">
    <property type="term" value="P:nuclear membrane reassembly"/>
    <property type="evidence" value="ECO:0007669"/>
    <property type="project" value="TreeGrafter"/>
</dbReference>
<gene>
    <name evidence="11" type="ORF">OXX778_LOCUS989</name>
</gene>
<evidence type="ECO:0000256" key="6">
    <source>
        <dbReference type="ARBA" id="ARBA00023212"/>
    </source>
</evidence>
<evidence type="ECO:0008006" key="13">
    <source>
        <dbReference type="Google" id="ProtNLM"/>
    </source>
</evidence>
<dbReference type="Proteomes" id="UP000663879">
    <property type="component" value="Unassembled WGS sequence"/>
</dbReference>
<dbReference type="Pfam" id="PF08059">
    <property type="entry name" value="SEP"/>
    <property type="match status" value="1"/>
</dbReference>
<dbReference type="GO" id="GO:0005634">
    <property type="term" value="C:nucleus"/>
    <property type="evidence" value="ECO:0007669"/>
    <property type="project" value="UniProtKB-SubCell"/>
</dbReference>
<dbReference type="CDD" id="cd01770">
    <property type="entry name" value="UBX_UBXN2"/>
    <property type="match status" value="1"/>
</dbReference>
<dbReference type="SUPFAM" id="SSF54236">
    <property type="entry name" value="Ubiquitin-like"/>
    <property type="match status" value="1"/>
</dbReference>
<dbReference type="Gene3D" id="3.30.420.210">
    <property type="entry name" value="SEP domain"/>
    <property type="match status" value="1"/>
</dbReference>
<dbReference type="Pfam" id="PF00789">
    <property type="entry name" value="UBX"/>
    <property type="match status" value="1"/>
</dbReference>
<dbReference type="GO" id="GO:0005829">
    <property type="term" value="C:cytosol"/>
    <property type="evidence" value="ECO:0007669"/>
    <property type="project" value="TreeGrafter"/>
</dbReference>
<reference evidence="11" key="1">
    <citation type="submission" date="2021-02" db="EMBL/GenBank/DDBJ databases">
        <authorList>
            <person name="Nowell W R."/>
        </authorList>
    </citation>
    <scope>NUCLEOTIDE SEQUENCE</scope>
    <source>
        <strain evidence="11">Ploen Becks lab</strain>
    </source>
</reference>
<feature type="region of interest" description="Disordered" evidence="8">
    <location>
        <begin position="39"/>
        <end position="205"/>
    </location>
</feature>
<dbReference type="GO" id="GO:0007030">
    <property type="term" value="P:Golgi organization"/>
    <property type="evidence" value="ECO:0007669"/>
    <property type="project" value="TreeGrafter"/>
</dbReference>
<keyword evidence="12" id="KW-1185">Reference proteome</keyword>
<dbReference type="AlphaFoldDB" id="A0A813MCT7"/>
<dbReference type="Pfam" id="PF14555">
    <property type="entry name" value="UBA_4"/>
    <property type="match status" value="1"/>
</dbReference>
<name>A0A813MCT7_9BILA</name>
<dbReference type="Gene3D" id="1.10.8.10">
    <property type="entry name" value="DNA helicase RuvA subunit, C-terminal domain"/>
    <property type="match status" value="1"/>
</dbReference>
<feature type="compositionally biased region" description="Polar residues" evidence="8">
    <location>
        <begin position="128"/>
        <end position="142"/>
    </location>
</feature>
<dbReference type="InterPro" id="IPR036241">
    <property type="entry name" value="NSFL1C_SEP_dom_sf"/>
</dbReference>
<evidence type="ECO:0000313" key="12">
    <source>
        <dbReference type="Proteomes" id="UP000663879"/>
    </source>
</evidence>
<dbReference type="GO" id="GO:0005813">
    <property type="term" value="C:centrosome"/>
    <property type="evidence" value="ECO:0007669"/>
    <property type="project" value="UniProtKB-SubCell"/>
</dbReference>
<dbReference type="InterPro" id="IPR012989">
    <property type="entry name" value="SEP_domain"/>
</dbReference>
<dbReference type="InterPro" id="IPR001012">
    <property type="entry name" value="UBX_dom"/>
</dbReference>
<dbReference type="GO" id="GO:0005794">
    <property type="term" value="C:Golgi apparatus"/>
    <property type="evidence" value="ECO:0007669"/>
    <property type="project" value="UniProtKB-SubCell"/>
</dbReference>
<feature type="domain" description="UBX" evidence="9">
    <location>
        <begin position="315"/>
        <end position="392"/>
    </location>
</feature>
<dbReference type="EMBL" id="CAJNOC010000057">
    <property type="protein sequence ID" value="CAF0710617.1"/>
    <property type="molecule type" value="Genomic_DNA"/>
</dbReference>
<dbReference type="PANTHER" id="PTHR23333">
    <property type="entry name" value="UBX DOMAIN CONTAINING PROTEIN"/>
    <property type="match status" value="1"/>
</dbReference>
<evidence type="ECO:0000256" key="2">
    <source>
        <dbReference type="ARBA" id="ARBA00004300"/>
    </source>
</evidence>
<dbReference type="SMART" id="SM00166">
    <property type="entry name" value="UBX"/>
    <property type="match status" value="1"/>
</dbReference>